<accession>A0A1D2VS78</accession>
<evidence type="ECO:0000256" key="3">
    <source>
        <dbReference type="ARBA" id="ARBA00022490"/>
    </source>
</evidence>
<protein>
    <submittedName>
        <fullName evidence="10">Actin depolymerizing protein</fullName>
    </submittedName>
</protein>
<evidence type="ECO:0000313" key="10">
    <source>
        <dbReference type="EMBL" id="ODV64456.1"/>
    </source>
</evidence>
<feature type="region of interest" description="Disordered" evidence="8">
    <location>
        <begin position="168"/>
        <end position="197"/>
    </location>
</feature>
<dbReference type="PANTHER" id="PTHR13759:SF1">
    <property type="entry name" value="TWINFILIN"/>
    <property type="match status" value="1"/>
</dbReference>
<sequence>MSTQSGIVASQELISSFANFIASKSRAFTIKIANESLVPSDTISGSSSLEQDFKTINSKLAPDPNSKTNSCYLFVRINQDALLYIFISFIPENESVRSRILYASTQNTLLRELGNSKLISKKYHITDIDEISYANYKDLVHQENSQLPYTEDELIEKDLQKLSFLGNSPKRLPSFNPKSPNSHSSSHYRSSSYSSPKSVSNFSFQIDDELIDLLSQTMETNLLINCYIDIKNETINLLDIKRNVLISNLVSNLNSSCLSNTPHPKYSFFYYSINRKLSFIYTCPSGSKVKERMIYATNKQGFINSLSSQLGSLHFDLLFEVGDTDEIDLSKFTSSPNSATSSTSSFSNNSTDNLPNLPLVDNDISSSTRTINKFSRPKGPRRR</sequence>
<dbReference type="InterPro" id="IPR002108">
    <property type="entry name" value="ADF-H"/>
</dbReference>
<evidence type="ECO:0000313" key="11">
    <source>
        <dbReference type="Proteomes" id="UP000095038"/>
    </source>
</evidence>
<comment type="subcellular location">
    <subcellularLocation>
        <location evidence="1">Cytoplasm</location>
        <location evidence="1">Cytoskeleton</location>
    </subcellularLocation>
</comment>
<reference evidence="11" key="1">
    <citation type="submission" date="2016-05" db="EMBL/GenBank/DDBJ databases">
        <title>Comparative genomics of biotechnologically important yeasts.</title>
        <authorList>
            <consortium name="DOE Joint Genome Institute"/>
            <person name="Riley R."/>
            <person name="Haridas S."/>
            <person name="Wolfe K.H."/>
            <person name="Lopes M.R."/>
            <person name="Hittinger C.T."/>
            <person name="Goker M."/>
            <person name="Salamov A."/>
            <person name="Wisecaver J."/>
            <person name="Long T.M."/>
            <person name="Aerts A.L."/>
            <person name="Barry K."/>
            <person name="Choi C."/>
            <person name="Clum A."/>
            <person name="Coughlan A.Y."/>
            <person name="Deshpande S."/>
            <person name="Douglass A.P."/>
            <person name="Hanson S.J."/>
            <person name="Klenk H.-P."/>
            <person name="Labutti K."/>
            <person name="Lapidus A."/>
            <person name="Lindquist E."/>
            <person name="Lipzen A."/>
            <person name="Meier-Kolthoff J.P."/>
            <person name="Ohm R.A."/>
            <person name="Otillar R.P."/>
            <person name="Pangilinan J."/>
            <person name="Peng Y."/>
            <person name="Rokas A."/>
            <person name="Rosa C.A."/>
            <person name="Scheuner C."/>
            <person name="Sibirny A.A."/>
            <person name="Slot J.C."/>
            <person name="Stielow J.B."/>
            <person name="Sun H."/>
            <person name="Kurtzman C.P."/>
            <person name="Blackwell M."/>
            <person name="Grigoriev I.V."/>
            <person name="Jeffries T.W."/>
        </authorList>
    </citation>
    <scope>NUCLEOTIDE SEQUENCE [LARGE SCALE GENOMIC DNA]</scope>
    <source>
        <strain evidence="11">DSM 1968</strain>
    </source>
</reference>
<dbReference type="GO" id="GO:0051016">
    <property type="term" value="P:barbed-end actin filament capping"/>
    <property type="evidence" value="ECO:0007669"/>
    <property type="project" value="TreeGrafter"/>
</dbReference>
<name>A0A1D2VS78_9ASCO</name>
<feature type="region of interest" description="Disordered" evidence="8">
    <location>
        <begin position="332"/>
        <end position="383"/>
    </location>
</feature>
<comment type="subunit">
    <text evidence="7">Interacts with G-actin; ADP-actin form.</text>
</comment>
<evidence type="ECO:0000256" key="6">
    <source>
        <dbReference type="ARBA" id="ARBA00023212"/>
    </source>
</evidence>
<comment type="similarity">
    <text evidence="2">Belongs to the actin-binding proteins ADF family. Twinfilin subfamily.</text>
</comment>
<dbReference type="Gene3D" id="3.40.20.10">
    <property type="entry name" value="Severin"/>
    <property type="match status" value="2"/>
</dbReference>
<dbReference type="GO" id="GO:0005884">
    <property type="term" value="C:actin filament"/>
    <property type="evidence" value="ECO:0007669"/>
    <property type="project" value="TreeGrafter"/>
</dbReference>
<dbReference type="GO" id="GO:0030042">
    <property type="term" value="P:actin filament depolymerization"/>
    <property type="evidence" value="ECO:0007669"/>
    <property type="project" value="TreeGrafter"/>
</dbReference>
<dbReference type="SMART" id="SM00102">
    <property type="entry name" value="ADF"/>
    <property type="match status" value="2"/>
</dbReference>
<dbReference type="GO" id="GO:0003785">
    <property type="term" value="F:actin monomer binding"/>
    <property type="evidence" value="ECO:0007669"/>
    <property type="project" value="TreeGrafter"/>
</dbReference>
<dbReference type="GO" id="GO:0005737">
    <property type="term" value="C:cytoplasm"/>
    <property type="evidence" value="ECO:0007669"/>
    <property type="project" value="TreeGrafter"/>
</dbReference>
<dbReference type="CDD" id="cd11285">
    <property type="entry name" value="ADF_Twf-N_like"/>
    <property type="match status" value="1"/>
</dbReference>
<evidence type="ECO:0000259" key="9">
    <source>
        <dbReference type="PROSITE" id="PS51263"/>
    </source>
</evidence>
<dbReference type="Proteomes" id="UP000095038">
    <property type="component" value="Unassembled WGS sequence"/>
</dbReference>
<keyword evidence="6" id="KW-0206">Cytoskeleton</keyword>
<keyword evidence="5" id="KW-0009">Actin-binding</keyword>
<feature type="domain" description="ADF-H" evidence="9">
    <location>
        <begin position="5"/>
        <end position="141"/>
    </location>
</feature>
<evidence type="ECO:0000256" key="2">
    <source>
        <dbReference type="ARBA" id="ARBA00009557"/>
    </source>
</evidence>
<dbReference type="Pfam" id="PF00241">
    <property type="entry name" value="Cofilin_ADF"/>
    <property type="match status" value="2"/>
</dbReference>
<dbReference type="SUPFAM" id="SSF55753">
    <property type="entry name" value="Actin depolymerizing proteins"/>
    <property type="match status" value="2"/>
</dbReference>
<keyword evidence="11" id="KW-1185">Reference proteome</keyword>
<feature type="compositionally biased region" description="Polar residues" evidence="8">
    <location>
        <begin position="363"/>
        <end position="373"/>
    </location>
</feature>
<proteinExistence type="inferred from homology"/>
<dbReference type="FunCoup" id="A0A1D2VS78">
    <property type="interactions" value="408"/>
</dbReference>
<dbReference type="OrthoDB" id="10006997at2759"/>
<dbReference type="RefSeq" id="XP_020050763.1">
    <property type="nucleotide sequence ID" value="XM_020191530.1"/>
</dbReference>
<dbReference type="GO" id="GO:0051015">
    <property type="term" value="F:actin filament binding"/>
    <property type="evidence" value="ECO:0007669"/>
    <property type="project" value="TreeGrafter"/>
</dbReference>
<dbReference type="GeneID" id="30965166"/>
<feature type="compositionally biased region" description="Low complexity" evidence="8">
    <location>
        <begin position="174"/>
        <end position="197"/>
    </location>
</feature>
<dbReference type="AlphaFoldDB" id="A0A1D2VS78"/>
<organism evidence="10 11">
    <name type="scientific">Ascoidea rubescens DSM 1968</name>
    <dbReference type="NCBI Taxonomy" id="1344418"/>
    <lineage>
        <taxon>Eukaryota</taxon>
        <taxon>Fungi</taxon>
        <taxon>Dikarya</taxon>
        <taxon>Ascomycota</taxon>
        <taxon>Saccharomycotina</taxon>
        <taxon>Saccharomycetes</taxon>
        <taxon>Ascoideaceae</taxon>
        <taxon>Ascoidea</taxon>
    </lineage>
</organism>
<evidence type="ECO:0000256" key="4">
    <source>
        <dbReference type="ARBA" id="ARBA00022737"/>
    </source>
</evidence>
<evidence type="ECO:0000256" key="7">
    <source>
        <dbReference type="ARBA" id="ARBA00038532"/>
    </source>
</evidence>
<evidence type="ECO:0000256" key="5">
    <source>
        <dbReference type="ARBA" id="ARBA00023203"/>
    </source>
</evidence>
<gene>
    <name evidence="10" type="ORF">ASCRUDRAFT_68431</name>
</gene>
<dbReference type="PANTHER" id="PTHR13759">
    <property type="entry name" value="TWINFILIN"/>
    <property type="match status" value="1"/>
</dbReference>
<keyword evidence="4" id="KW-0677">Repeat</keyword>
<dbReference type="InterPro" id="IPR028458">
    <property type="entry name" value="Twinfilin"/>
</dbReference>
<keyword evidence="3" id="KW-0963">Cytoplasm</keyword>
<dbReference type="InParanoid" id="A0A1D2VS78"/>
<dbReference type="EMBL" id="KV454475">
    <property type="protein sequence ID" value="ODV64456.1"/>
    <property type="molecule type" value="Genomic_DNA"/>
</dbReference>
<dbReference type="InterPro" id="IPR029006">
    <property type="entry name" value="ADF-H/Gelsolin-like_dom_sf"/>
</dbReference>
<dbReference type="PROSITE" id="PS51263">
    <property type="entry name" value="ADF_H"/>
    <property type="match status" value="2"/>
</dbReference>
<evidence type="ECO:0000256" key="1">
    <source>
        <dbReference type="ARBA" id="ARBA00004245"/>
    </source>
</evidence>
<dbReference type="STRING" id="1344418.A0A1D2VS78"/>
<evidence type="ECO:0000256" key="8">
    <source>
        <dbReference type="SAM" id="MobiDB-lite"/>
    </source>
</evidence>
<feature type="compositionally biased region" description="Low complexity" evidence="8">
    <location>
        <begin position="332"/>
        <end position="353"/>
    </location>
</feature>
<feature type="domain" description="ADF-H" evidence="9">
    <location>
        <begin position="198"/>
        <end position="337"/>
    </location>
</feature>